<dbReference type="eggNOG" id="ENOG502TI6M">
    <property type="taxonomic scope" value="Eukaryota"/>
</dbReference>
<protein>
    <submittedName>
        <fullName evidence="4">Small integral membrane protein 20</fullName>
    </submittedName>
</protein>
<keyword evidence="2" id="KW-0812">Transmembrane</keyword>
<dbReference type="Proteomes" id="UP000095282">
    <property type="component" value="Unplaced"/>
</dbReference>
<organism evidence="3 4">
    <name type="scientific">Caenorhabditis tropicalis</name>
    <dbReference type="NCBI Taxonomy" id="1561998"/>
    <lineage>
        <taxon>Eukaryota</taxon>
        <taxon>Metazoa</taxon>
        <taxon>Ecdysozoa</taxon>
        <taxon>Nematoda</taxon>
        <taxon>Chromadorea</taxon>
        <taxon>Rhabditida</taxon>
        <taxon>Rhabditina</taxon>
        <taxon>Rhabditomorpha</taxon>
        <taxon>Rhabditoidea</taxon>
        <taxon>Rhabditidae</taxon>
        <taxon>Peloderinae</taxon>
        <taxon>Caenorhabditis</taxon>
    </lineage>
</organism>
<dbReference type="AlphaFoldDB" id="A0A1I7T7H0"/>
<feature type="transmembrane region" description="Helical" evidence="2">
    <location>
        <begin position="30"/>
        <end position="52"/>
    </location>
</feature>
<evidence type="ECO:0000313" key="3">
    <source>
        <dbReference type="Proteomes" id="UP000095282"/>
    </source>
</evidence>
<evidence type="ECO:0000256" key="2">
    <source>
        <dbReference type="SAM" id="Phobius"/>
    </source>
</evidence>
<dbReference type="WBParaSite" id="Csp11.Scaffold531.g3160.t1">
    <property type="protein sequence ID" value="Csp11.Scaffold531.g3160.t1"/>
    <property type="gene ID" value="Csp11.Scaffold531.g3160"/>
</dbReference>
<name>A0A1I7T7H0_9PELO</name>
<keyword evidence="2" id="KW-1133">Transmembrane helix</keyword>
<evidence type="ECO:0000256" key="1">
    <source>
        <dbReference type="SAM" id="MobiDB-lite"/>
    </source>
</evidence>
<dbReference type="STRING" id="1561998.A0A1I7T7H0"/>
<keyword evidence="3" id="KW-1185">Reference proteome</keyword>
<reference evidence="4" key="1">
    <citation type="submission" date="2016-11" db="UniProtKB">
        <authorList>
            <consortium name="WormBaseParasite"/>
        </authorList>
    </citation>
    <scope>IDENTIFICATION</scope>
</reference>
<evidence type="ECO:0000313" key="4">
    <source>
        <dbReference type="WBParaSite" id="Csp11.Scaffold531.g3160.t1"/>
    </source>
</evidence>
<accession>A0A1I7T7H0</accession>
<feature type="region of interest" description="Disordered" evidence="1">
    <location>
        <begin position="71"/>
        <end position="92"/>
    </location>
</feature>
<sequence>MRIPAGAPVPFWLSVKNKLPKWAKVNKPTLGTMAVVATAIVTFSAVAAVTFYPKYYHDYYQKAQKEERALLRSSREQQAGPQNVWIDPFERK</sequence>
<proteinExistence type="predicted"/>
<keyword evidence="2" id="KW-0472">Membrane</keyword>